<name>A0ABT6F9K6_9BACT</name>
<keyword evidence="1 5" id="KW-0489">Methyltransferase</keyword>
<reference evidence="8 9" key="1">
    <citation type="submission" date="2023-03" db="EMBL/GenBank/DDBJ databases">
        <title>Paludisphaera mucosa sp. nov. a novel planctomycete from northern fen.</title>
        <authorList>
            <person name="Ivanova A."/>
        </authorList>
    </citation>
    <scope>NUCLEOTIDE SEQUENCE [LARGE SCALE GENOMIC DNA]</scope>
    <source>
        <strain evidence="8 9">Pla2</strain>
    </source>
</reference>
<dbReference type="Proteomes" id="UP001216907">
    <property type="component" value="Unassembled WGS sequence"/>
</dbReference>
<dbReference type="RefSeq" id="WP_277860618.1">
    <property type="nucleotide sequence ID" value="NZ_JARRAG010000002.1"/>
</dbReference>
<evidence type="ECO:0000313" key="8">
    <source>
        <dbReference type="EMBL" id="MDG3004257.1"/>
    </source>
</evidence>
<keyword evidence="2 5" id="KW-0808">Transferase</keyword>
<evidence type="ECO:0000256" key="6">
    <source>
        <dbReference type="SAM" id="MobiDB-lite"/>
    </source>
</evidence>
<accession>A0ABT6F9K6</accession>
<dbReference type="GO" id="GO:0008168">
    <property type="term" value="F:methyltransferase activity"/>
    <property type="evidence" value="ECO:0007669"/>
    <property type="project" value="UniProtKB-KW"/>
</dbReference>
<dbReference type="SUPFAM" id="SSF53335">
    <property type="entry name" value="S-adenosyl-L-methionine-dependent methyltransferases"/>
    <property type="match status" value="1"/>
</dbReference>
<evidence type="ECO:0000256" key="3">
    <source>
        <dbReference type="ARBA" id="ARBA00022691"/>
    </source>
</evidence>
<evidence type="ECO:0000256" key="1">
    <source>
        <dbReference type="ARBA" id="ARBA00022603"/>
    </source>
</evidence>
<dbReference type="GO" id="GO:0032259">
    <property type="term" value="P:methylation"/>
    <property type="evidence" value="ECO:0007669"/>
    <property type="project" value="UniProtKB-KW"/>
</dbReference>
<evidence type="ECO:0000256" key="4">
    <source>
        <dbReference type="ARBA" id="ARBA00022884"/>
    </source>
</evidence>
<evidence type="ECO:0000256" key="2">
    <source>
        <dbReference type="ARBA" id="ARBA00022679"/>
    </source>
</evidence>
<evidence type="ECO:0000256" key="5">
    <source>
        <dbReference type="PROSITE-ProRule" id="PRU01023"/>
    </source>
</evidence>
<dbReference type="PRINTS" id="PR02008">
    <property type="entry name" value="RCMTFAMILY"/>
</dbReference>
<evidence type="ECO:0000259" key="7">
    <source>
        <dbReference type="PROSITE" id="PS51686"/>
    </source>
</evidence>
<feature type="compositionally biased region" description="Low complexity" evidence="6">
    <location>
        <begin position="12"/>
        <end position="29"/>
    </location>
</feature>
<dbReference type="PANTHER" id="PTHR22807:SF53">
    <property type="entry name" value="RIBOSOMAL RNA SMALL SUBUNIT METHYLTRANSFERASE B-RELATED"/>
    <property type="match status" value="1"/>
</dbReference>
<keyword evidence="3 5" id="KW-0949">S-adenosyl-L-methionine</keyword>
<comment type="caution">
    <text evidence="8">The sequence shown here is derived from an EMBL/GenBank/DDBJ whole genome shotgun (WGS) entry which is preliminary data.</text>
</comment>
<proteinExistence type="inferred from homology"/>
<feature type="region of interest" description="Disordered" evidence="6">
    <location>
        <begin position="1"/>
        <end position="50"/>
    </location>
</feature>
<feature type="compositionally biased region" description="Basic residues" evidence="6">
    <location>
        <begin position="1"/>
        <end position="10"/>
    </location>
</feature>
<dbReference type="Pfam" id="PF01189">
    <property type="entry name" value="Methyltr_RsmB-F"/>
    <property type="match status" value="1"/>
</dbReference>
<keyword evidence="9" id="KW-1185">Reference proteome</keyword>
<dbReference type="PROSITE" id="PS51686">
    <property type="entry name" value="SAM_MT_RSMB_NOP"/>
    <property type="match status" value="1"/>
</dbReference>
<organism evidence="8 9">
    <name type="scientific">Paludisphaera mucosa</name>
    <dbReference type="NCBI Taxonomy" id="3030827"/>
    <lineage>
        <taxon>Bacteria</taxon>
        <taxon>Pseudomonadati</taxon>
        <taxon>Planctomycetota</taxon>
        <taxon>Planctomycetia</taxon>
        <taxon>Isosphaerales</taxon>
        <taxon>Isosphaeraceae</taxon>
        <taxon>Paludisphaera</taxon>
    </lineage>
</organism>
<evidence type="ECO:0000313" key="9">
    <source>
        <dbReference type="Proteomes" id="UP001216907"/>
    </source>
</evidence>
<keyword evidence="4 5" id="KW-0694">RNA-binding</keyword>
<dbReference type="InterPro" id="IPR029063">
    <property type="entry name" value="SAM-dependent_MTases_sf"/>
</dbReference>
<sequence length="486" mass="53319">MARKYAHTPRRGPSSTGPKSSGPKPSGAKPKGERPRPTPQTAPRGKSMPALASLIATLAPKVLRDVLDRGKRLESAIVDAQGADAKKRSTRSDRKLINKSLASLVRWWGWIEPLKLVQVEDQLLLAWLLDSTELPAVPRIWASKTAREYSRLSTGGDAPGWTARAETLKRFVAGRAVTADPWMLFPAWLRDELPLPPGEESAKARRLTFLHAVQAPPSLWVAVRGRPPKEVWDELVEAGHEPWVQRHIDSAARLEGDVDLRPLESFQAGALVAQDLGSQAVAHVCDPDPGERWWDLGDGSSLLTLGLADAMNGKGTIVSTFEHEPARRAAALRLRTSPFRNVAAKAWDGRRPPGKPGTFDGVLVAPPSSGVGSWRRHPEVRWIVKKEQLAELAARQKQLLELAATAVRPGGTLVYTVGTATLRETQGLINEFLQEHPEFRLDPFPHPLEETPTTGMVQLWPQVHDCESRFLARLVRTSKPAAAPAS</sequence>
<comment type="caution">
    <text evidence="5">Lacks conserved residue(s) required for the propagation of feature annotation.</text>
</comment>
<comment type="similarity">
    <text evidence="5">Belongs to the class I-like SAM-binding methyltransferase superfamily. RsmB/NOP family.</text>
</comment>
<dbReference type="InterPro" id="IPR001678">
    <property type="entry name" value="MeTrfase_RsmB-F_NOP2_dom"/>
</dbReference>
<dbReference type="EMBL" id="JARRAG010000002">
    <property type="protein sequence ID" value="MDG3004257.1"/>
    <property type="molecule type" value="Genomic_DNA"/>
</dbReference>
<dbReference type="Gene3D" id="3.40.50.150">
    <property type="entry name" value="Vaccinia Virus protein VP39"/>
    <property type="match status" value="1"/>
</dbReference>
<dbReference type="EC" id="2.1.1.-" evidence="8"/>
<dbReference type="InterPro" id="IPR049560">
    <property type="entry name" value="MeTrfase_RsmB-F_NOP2_cat"/>
</dbReference>
<gene>
    <name evidence="8" type="ORF">PZE19_10755</name>
</gene>
<protein>
    <submittedName>
        <fullName evidence="8">RsmB/NOP family class I SAM-dependent RNA methyltransferase</fullName>
        <ecNumber evidence="8">2.1.1.-</ecNumber>
    </submittedName>
</protein>
<feature type="binding site" evidence="5">
    <location>
        <position position="348"/>
    </location>
    <ligand>
        <name>S-adenosyl-L-methionine</name>
        <dbReference type="ChEBI" id="CHEBI:59789"/>
    </ligand>
</feature>
<dbReference type="PANTHER" id="PTHR22807">
    <property type="entry name" value="NOP2 YEAST -RELATED NOL1/NOP2/FMU SUN DOMAIN-CONTAINING"/>
    <property type="match status" value="1"/>
</dbReference>
<dbReference type="InterPro" id="IPR023267">
    <property type="entry name" value="RCMT"/>
</dbReference>
<feature type="domain" description="SAM-dependent MTase RsmB/NOP-type" evidence="7">
    <location>
        <begin position="207"/>
        <end position="477"/>
    </location>
</feature>